<dbReference type="SUPFAM" id="SSF47413">
    <property type="entry name" value="lambda repressor-like DNA-binding domains"/>
    <property type="match status" value="1"/>
</dbReference>
<dbReference type="SUPFAM" id="SSF53822">
    <property type="entry name" value="Periplasmic binding protein-like I"/>
    <property type="match status" value="1"/>
</dbReference>
<keyword evidence="1" id="KW-0805">Transcription regulation</keyword>
<evidence type="ECO:0000313" key="5">
    <source>
        <dbReference type="EMBL" id="AOM82518.1"/>
    </source>
</evidence>
<dbReference type="KEGG" id="bbev:BBEV_1150"/>
<dbReference type="PROSITE" id="PS50932">
    <property type="entry name" value="HTH_LACI_2"/>
    <property type="match status" value="1"/>
</dbReference>
<feature type="domain" description="HTH lacI-type" evidence="4">
    <location>
        <begin position="3"/>
        <end position="57"/>
    </location>
</feature>
<accession>A0A1D7QU80</accession>
<evidence type="ECO:0000256" key="1">
    <source>
        <dbReference type="ARBA" id="ARBA00023015"/>
    </source>
</evidence>
<dbReference type="CDD" id="cd19975">
    <property type="entry name" value="PBP1_CcpA-like"/>
    <property type="match status" value="1"/>
</dbReference>
<dbReference type="Gene3D" id="3.40.50.2300">
    <property type="match status" value="2"/>
</dbReference>
<dbReference type="Proteomes" id="UP000094463">
    <property type="component" value="Chromosome"/>
</dbReference>
<dbReference type="PANTHER" id="PTHR30146">
    <property type="entry name" value="LACI-RELATED TRANSCRIPTIONAL REPRESSOR"/>
    <property type="match status" value="1"/>
</dbReference>
<dbReference type="CDD" id="cd01392">
    <property type="entry name" value="HTH_LacI"/>
    <property type="match status" value="1"/>
</dbReference>
<evidence type="ECO:0000256" key="3">
    <source>
        <dbReference type="ARBA" id="ARBA00023163"/>
    </source>
</evidence>
<protein>
    <submittedName>
        <fullName evidence="5">Catabolite control protein A</fullName>
    </submittedName>
</protein>
<dbReference type="Gene3D" id="1.10.260.40">
    <property type="entry name" value="lambda repressor-like DNA-binding domains"/>
    <property type="match status" value="1"/>
</dbReference>
<dbReference type="PANTHER" id="PTHR30146:SF149">
    <property type="entry name" value="HTH-TYPE TRANSCRIPTIONAL REGULATOR EBGR"/>
    <property type="match status" value="1"/>
</dbReference>
<evidence type="ECO:0000313" key="6">
    <source>
        <dbReference type="Proteomes" id="UP000094463"/>
    </source>
</evidence>
<keyword evidence="6" id="KW-1185">Reference proteome</keyword>
<dbReference type="InterPro" id="IPR010982">
    <property type="entry name" value="Lambda_DNA-bd_dom_sf"/>
</dbReference>
<dbReference type="AlphaFoldDB" id="A0A1D7QU80"/>
<dbReference type="InterPro" id="IPR046335">
    <property type="entry name" value="LacI/GalR-like_sensor"/>
</dbReference>
<dbReference type="OrthoDB" id="9784962at2"/>
<name>A0A1D7QU80_9BACI</name>
<dbReference type="Pfam" id="PF00356">
    <property type="entry name" value="LacI"/>
    <property type="match status" value="1"/>
</dbReference>
<gene>
    <name evidence="5" type="primary">ccpA-2</name>
    <name evidence="5" type="ORF">BBEV_1150</name>
</gene>
<dbReference type="GO" id="GO:0003700">
    <property type="term" value="F:DNA-binding transcription factor activity"/>
    <property type="evidence" value="ECO:0007669"/>
    <property type="project" value="TreeGrafter"/>
</dbReference>
<dbReference type="InterPro" id="IPR028082">
    <property type="entry name" value="Peripla_BP_I"/>
</dbReference>
<sequence length="346" mass="37974">MTVTIKDVAKEAGVSIATVSRIINKQAGYGKMTEQNVLAAIKQLGYTPNALARGLVGRETKTIGVIMPKVSGLFSAKLLEGIDKEARRRGFSVFVSHTQVNEGHALKDLQVFREKQVDGVIYISDELTPPQEDLLMDMKVPVILVATRSLRMNFPYVKVDDEQAMYDGTTYLIDQGHREIAFIGGENNDAIAGGPRDRGFRRAMADATIPVNELLIYYGNYQFESGVDGLHAFLASGDPFTAVATVSDETAIGVLSACWTAGLSVPEDVSVLGYDNTKAAVMAIPPLTTISQPLDAMGGRAVEQLLKLREHEEYDFKQTETPHSLSTTMLHQLKLRETIKRINREV</sequence>
<dbReference type="InterPro" id="IPR000843">
    <property type="entry name" value="HTH_LacI"/>
</dbReference>
<dbReference type="GO" id="GO:0000976">
    <property type="term" value="F:transcription cis-regulatory region binding"/>
    <property type="evidence" value="ECO:0007669"/>
    <property type="project" value="TreeGrafter"/>
</dbReference>
<proteinExistence type="predicted"/>
<dbReference type="RefSeq" id="WP_069364599.1">
    <property type="nucleotide sequence ID" value="NZ_CP012502.1"/>
</dbReference>
<evidence type="ECO:0000259" key="4">
    <source>
        <dbReference type="PROSITE" id="PS50932"/>
    </source>
</evidence>
<dbReference type="EMBL" id="CP012502">
    <property type="protein sequence ID" value="AOM82518.1"/>
    <property type="molecule type" value="Genomic_DNA"/>
</dbReference>
<dbReference type="STRING" id="632773.BBEV_1150"/>
<organism evidence="5 6">
    <name type="scientific">Salisediminibacterium beveridgei</name>
    <dbReference type="NCBI Taxonomy" id="632773"/>
    <lineage>
        <taxon>Bacteria</taxon>
        <taxon>Bacillati</taxon>
        <taxon>Bacillota</taxon>
        <taxon>Bacilli</taxon>
        <taxon>Bacillales</taxon>
        <taxon>Bacillaceae</taxon>
        <taxon>Salisediminibacterium</taxon>
    </lineage>
</organism>
<dbReference type="PRINTS" id="PR00036">
    <property type="entry name" value="HTHLACI"/>
</dbReference>
<dbReference type="Pfam" id="PF13377">
    <property type="entry name" value="Peripla_BP_3"/>
    <property type="match status" value="1"/>
</dbReference>
<keyword evidence="3" id="KW-0804">Transcription</keyword>
<reference evidence="5 6" key="1">
    <citation type="submission" date="2015-08" db="EMBL/GenBank/DDBJ databases">
        <title>The complete genome sequence of Bacillus beveridgei MLTeJB.</title>
        <authorList>
            <person name="Hanson T.E."/>
            <person name="Mesa C."/>
            <person name="Basesman S.M."/>
            <person name="Oremland R.S."/>
        </authorList>
    </citation>
    <scope>NUCLEOTIDE SEQUENCE [LARGE SCALE GENOMIC DNA]</scope>
    <source>
        <strain evidence="5 6">MLTeJB</strain>
    </source>
</reference>
<dbReference type="PROSITE" id="PS00356">
    <property type="entry name" value="HTH_LACI_1"/>
    <property type="match status" value="1"/>
</dbReference>
<dbReference type="SMART" id="SM00354">
    <property type="entry name" value="HTH_LACI"/>
    <property type="match status" value="1"/>
</dbReference>
<evidence type="ECO:0000256" key="2">
    <source>
        <dbReference type="ARBA" id="ARBA00023125"/>
    </source>
</evidence>
<keyword evidence="2" id="KW-0238">DNA-binding</keyword>